<protein>
    <recommendedName>
        <fullName evidence="8">pH-response transcription factor pacC/RIM101</fullName>
    </recommendedName>
</protein>
<feature type="domain" description="C2H2-type" evidence="11">
    <location>
        <begin position="316"/>
        <end position="343"/>
    </location>
</feature>
<dbReference type="InterPro" id="IPR036236">
    <property type="entry name" value="Znf_C2H2_sf"/>
</dbReference>
<dbReference type="Proteomes" id="UP000286134">
    <property type="component" value="Unassembled WGS sequence"/>
</dbReference>
<dbReference type="SUPFAM" id="SSF57667">
    <property type="entry name" value="beta-beta-alpha zinc fingers"/>
    <property type="match status" value="1"/>
</dbReference>
<feature type="compositionally biased region" description="Polar residues" evidence="10">
    <location>
        <begin position="251"/>
        <end position="281"/>
    </location>
</feature>
<feature type="domain" description="C2H2-type" evidence="11">
    <location>
        <begin position="344"/>
        <end position="374"/>
    </location>
</feature>
<evidence type="ECO:0000256" key="7">
    <source>
        <dbReference type="ARBA" id="ARBA00038089"/>
    </source>
</evidence>
<name>A0A420HU61_9PEZI</name>
<reference evidence="12 13" key="1">
    <citation type="journal article" date="2018" name="BMC Genomics">
        <title>Comparative genome analyses reveal sequence features reflecting distinct modes of host-adaptation between dicot and monocot powdery mildew.</title>
        <authorList>
            <person name="Wu Y."/>
            <person name="Ma X."/>
            <person name="Pan Z."/>
            <person name="Kale S.D."/>
            <person name="Song Y."/>
            <person name="King H."/>
            <person name="Zhang Q."/>
            <person name="Presley C."/>
            <person name="Deng X."/>
            <person name="Wei C.I."/>
            <person name="Xiao S."/>
        </authorList>
    </citation>
    <scope>NUCLEOTIDE SEQUENCE [LARGE SCALE GENOMIC DNA]</scope>
    <source>
        <strain evidence="12">UMSG2</strain>
    </source>
</reference>
<keyword evidence="5" id="KW-0862">Zinc</keyword>
<evidence type="ECO:0000313" key="13">
    <source>
        <dbReference type="Proteomes" id="UP000286134"/>
    </source>
</evidence>
<feature type="region of interest" description="Disordered" evidence="10">
    <location>
        <begin position="120"/>
        <end position="177"/>
    </location>
</feature>
<comment type="similarity">
    <text evidence="7">Belongs to the pacC/RIM101 family.</text>
</comment>
<dbReference type="GO" id="GO:0005634">
    <property type="term" value="C:nucleus"/>
    <property type="evidence" value="ECO:0007669"/>
    <property type="project" value="UniProtKB-SubCell"/>
</dbReference>
<dbReference type="AlphaFoldDB" id="A0A420HU61"/>
<keyword evidence="13" id="KW-1185">Reference proteome</keyword>
<dbReference type="OrthoDB" id="6077919at2759"/>
<sequence length="374" mass="41667">MNLSSLVHAGRTQAEQQQRHNHHYHNHIHQEPQPQPSRVMSSSQIMNPYMSRNESHKSTYPCIIAPQPPPSPPADENPKCSLPSISSLLVLVDTSTPQEHNQFTQPYNHNGEFASFRLTPGHTHQNNYFEMGNQKYGSSPPINSRSFFPLTPPLHSETGFDGRQSSPSVTSSSETSVSSVSNYELASSLSSSEFSLTNQSESSDQHRHTPSTESRFSLSTQTSPRTQNSTIGGDNQYRSSPQRLNPFHPSPMQSNRSNSSEISGLSYQRPLPQQFSPSSMPILTPIPQISPANPWQHHHYISPSSTASFPQTQDRYICQTCNKAFSRPSSLRIHTHSHTGAKPFKCPHIGCGKAFSVRSNMKRHERGCHSSDNS</sequence>
<evidence type="ECO:0000256" key="10">
    <source>
        <dbReference type="SAM" id="MobiDB-lite"/>
    </source>
</evidence>
<dbReference type="PROSITE" id="PS50157">
    <property type="entry name" value="ZINC_FINGER_C2H2_2"/>
    <property type="match status" value="2"/>
</dbReference>
<feature type="compositionally biased region" description="Polar residues" evidence="10">
    <location>
        <begin position="135"/>
        <end position="146"/>
    </location>
</feature>
<dbReference type="Pfam" id="PF00096">
    <property type="entry name" value="zf-C2H2"/>
    <property type="match status" value="2"/>
</dbReference>
<feature type="compositionally biased region" description="Polar residues" evidence="10">
    <location>
        <begin position="211"/>
        <end position="243"/>
    </location>
</feature>
<gene>
    <name evidence="12" type="ORF">OnM2_046059</name>
</gene>
<evidence type="ECO:0000256" key="2">
    <source>
        <dbReference type="ARBA" id="ARBA00022723"/>
    </source>
</evidence>
<dbReference type="EMBL" id="MCFK01004609">
    <property type="protein sequence ID" value="RKF60972.1"/>
    <property type="molecule type" value="Genomic_DNA"/>
</dbReference>
<dbReference type="Gene3D" id="3.30.160.60">
    <property type="entry name" value="Classic Zinc Finger"/>
    <property type="match status" value="2"/>
</dbReference>
<evidence type="ECO:0000256" key="1">
    <source>
        <dbReference type="ARBA" id="ARBA00004123"/>
    </source>
</evidence>
<evidence type="ECO:0000256" key="3">
    <source>
        <dbReference type="ARBA" id="ARBA00022737"/>
    </source>
</evidence>
<feature type="region of interest" description="Disordered" evidence="10">
    <location>
        <begin position="194"/>
        <end position="288"/>
    </location>
</feature>
<dbReference type="PANTHER" id="PTHR16515">
    <property type="entry name" value="PR DOMAIN ZINC FINGER PROTEIN"/>
    <property type="match status" value="1"/>
</dbReference>
<evidence type="ECO:0000259" key="11">
    <source>
        <dbReference type="PROSITE" id="PS50157"/>
    </source>
</evidence>
<keyword evidence="3" id="KW-0677">Repeat</keyword>
<dbReference type="PROSITE" id="PS00028">
    <property type="entry name" value="ZINC_FINGER_C2H2_1"/>
    <property type="match status" value="2"/>
</dbReference>
<proteinExistence type="inferred from homology"/>
<comment type="subcellular location">
    <subcellularLocation>
        <location evidence="1">Nucleus</location>
    </subcellularLocation>
</comment>
<evidence type="ECO:0000256" key="9">
    <source>
        <dbReference type="PROSITE-ProRule" id="PRU00042"/>
    </source>
</evidence>
<dbReference type="GO" id="GO:0008270">
    <property type="term" value="F:zinc ion binding"/>
    <property type="evidence" value="ECO:0007669"/>
    <property type="project" value="UniProtKB-KW"/>
</dbReference>
<feature type="compositionally biased region" description="Low complexity" evidence="10">
    <location>
        <begin position="165"/>
        <end position="177"/>
    </location>
</feature>
<evidence type="ECO:0000256" key="6">
    <source>
        <dbReference type="ARBA" id="ARBA00023242"/>
    </source>
</evidence>
<evidence type="ECO:0000313" key="12">
    <source>
        <dbReference type="EMBL" id="RKF60972.1"/>
    </source>
</evidence>
<evidence type="ECO:0000256" key="8">
    <source>
        <dbReference type="ARBA" id="ARBA00039490"/>
    </source>
</evidence>
<dbReference type="InterPro" id="IPR050331">
    <property type="entry name" value="Zinc_finger"/>
</dbReference>
<comment type="caution">
    <text evidence="12">The sequence shown here is derived from an EMBL/GenBank/DDBJ whole genome shotgun (WGS) entry which is preliminary data.</text>
</comment>
<dbReference type="GO" id="GO:0010468">
    <property type="term" value="P:regulation of gene expression"/>
    <property type="evidence" value="ECO:0007669"/>
    <property type="project" value="TreeGrafter"/>
</dbReference>
<organism evidence="12 13">
    <name type="scientific">Erysiphe neolycopersici</name>
    <dbReference type="NCBI Taxonomy" id="212602"/>
    <lineage>
        <taxon>Eukaryota</taxon>
        <taxon>Fungi</taxon>
        <taxon>Dikarya</taxon>
        <taxon>Ascomycota</taxon>
        <taxon>Pezizomycotina</taxon>
        <taxon>Leotiomycetes</taxon>
        <taxon>Erysiphales</taxon>
        <taxon>Erysiphaceae</taxon>
        <taxon>Erysiphe</taxon>
    </lineage>
</organism>
<keyword evidence="4 9" id="KW-0863">Zinc-finger</keyword>
<evidence type="ECO:0000256" key="5">
    <source>
        <dbReference type="ARBA" id="ARBA00022833"/>
    </source>
</evidence>
<feature type="region of interest" description="Disordered" evidence="10">
    <location>
        <begin position="1"/>
        <end position="42"/>
    </location>
</feature>
<dbReference type="PANTHER" id="PTHR16515:SF49">
    <property type="entry name" value="GASTRULA ZINC FINGER PROTEIN XLCGF49.1-LIKE-RELATED"/>
    <property type="match status" value="1"/>
</dbReference>
<dbReference type="InterPro" id="IPR013087">
    <property type="entry name" value="Znf_C2H2_type"/>
</dbReference>
<accession>A0A420HU61</accession>
<keyword evidence="2" id="KW-0479">Metal-binding</keyword>
<dbReference type="FunFam" id="3.30.160.60:FF:000340">
    <property type="entry name" value="zinc finger protein 473 isoform X1"/>
    <property type="match status" value="1"/>
</dbReference>
<dbReference type="STRING" id="212602.A0A420HU61"/>
<dbReference type="FunFam" id="3.30.160.60:FF:001102">
    <property type="entry name" value="Transcription factor IIIA"/>
    <property type="match status" value="1"/>
</dbReference>
<evidence type="ECO:0000256" key="4">
    <source>
        <dbReference type="ARBA" id="ARBA00022771"/>
    </source>
</evidence>
<dbReference type="SMART" id="SM00355">
    <property type="entry name" value="ZnF_C2H2"/>
    <property type="match status" value="2"/>
</dbReference>
<keyword evidence="6" id="KW-0539">Nucleus</keyword>